<gene>
    <name evidence="1" type="ORF">EDC18_10333</name>
</gene>
<sequence length="203" mass="24342">MLFLNHKKTIDIPINKKVPLLTLDNRWHELFPSNNKPKKIVELENKLNKLIQEQGKVNTEFKEYTLLKKKFVSEIMNNMSEAFEKKDENASKNMEKSKKYIDEINEKLIKYEMILDELPHKIKETNEELLKVSVNICYNDMEKSKKEIVKLNEWIEETKSKLKENIIIKQEKEEQNQKVYTYLHDLLGFEIINLFDDDYGDEE</sequence>
<accession>A0A4R3MP19</accession>
<dbReference type="AlphaFoldDB" id="A0A4R3MP19"/>
<proteinExistence type="predicted"/>
<organism evidence="1 2">
    <name type="scientific">Natranaerovirga pectinivora</name>
    <dbReference type="NCBI Taxonomy" id="682400"/>
    <lineage>
        <taxon>Bacteria</taxon>
        <taxon>Bacillati</taxon>
        <taxon>Bacillota</taxon>
        <taxon>Clostridia</taxon>
        <taxon>Lachnospirales</taxon>
        <taxon>Natranaerovirgaceae</taxon>
        <taxon>Natranaerovirga</taxon>
    </lineage>
</organism>
<protein>
    <submittedName>
        <fullName evidence="1">Uncharacterized protein</fullName>
    </submittedName>
</protein>
<evidence type="ECO:0000313" key="2">
    <source>
        <dbReference type="Proteomes" id="UP000294902"/>
    </source>
</evidence>
<dbReference type="OrthoDB" id="9784941at2"/>
<comment type="caution">
    <text evidence="1">The sequence shown here is derived from an EMBL/GenBank/DDBJ whole genome shotgun (WGS) entry which is preliminary data.</text>
</comment>
<reference evidence="1 2" key="1">
    <citation type="submission" date="2019-03" db="EMBL/GenBank/DDBJ databases">
        <title>Genomic Encyclopedia of Type Strains, Phase IV (KMG-IV): sequencing the most valuable type-strain genomes for metagenomic binning, comparative biology and taxonomic classification.</title>
        <authorList>
            <person name="Goeker M."/>
        </authorList>
    </citation>
    <scope>NUCLEOTIDE SEQUENCE [LARGE SCALE GENOMIC DNA]</scope>
    <source>
        <strain evidence="1 2">DSM 24629</strain>
    </source>
</reference>
<dbReference type="RefSeq" id="WP_132250930.1">
    <property type="nucleotide sequence ID" value="NZ_SMAL01000003.1"/>
</dbReference>
<dbReference type="EMBL" id="SMAL01000003">
    <property type="protein sequence ID" value="TCT15329.1"/>
    <property type="molecule type" value="Genomic_DNA"/>
</dbReference>
<keyword evidence="2" id="KW-1185">Reference proteome</keyword>
<evidence type="ECO:0000313" key="1">
    <source>
        <dbReference type="EMBL" id="TCT15329.1"/>
    </source>
</evidence>
<dbReference type="Proteomes" id="UP000294902">
    <property type="component" value="Unassembled WGS sequence"/>
</dbReference>
<name>A0A4R3MP19_9FIRM</name>